<keyword evidence="1" id="KW-0812">Transmembrane</keyword>
<sequence>MNKSKNKVFDANELAVISEAVKQSSEITEAKVKVLSGLMIGVVIVTFVGFITMIVMVATILIDSFNMKSVSYRDYLKNIETYREFVKTSAQKN</sequence>
<evidence type="ECO:0000313" key="2">
    <source>
        <dbReference type="EMBL" id="KKT38960.1"/>
    </source>
</evidence>
<dbReference type="AlphaFoldDB" id="A0A0G1GWC2"/>
<keyword evidence="1" id="KW-1133">Transmembrane helix</keyword>
<evidence type="ECO:0000256" key="1">
    <source>
        <dbReference type="SAM" id="Phobius"/>
    </source>
</evidence>
<keyword evidence="1" id="KW-0472">Membrane</keyword>
<organism evidence="2 3">
    <name type="scientific">Candidatus Gottesmanbacteria bacterium GW2011_GWB1_44_11c</name>
    <dbReference type="NCBI Taxonomy" id="1618447"/>
    <lineage>
        <taxon>Bacteria</taxon>
        <taxon>Candidatus Gottesmaniibacteriota</taxon>
    </lineage>
</organism>
<name>A0A0G1GWC2_9BACT</name>
<proteinExistence type="predicted"/>
<reference evidence="2 3" key="1">
    <citation type="journal article" date="2015" name="Nature">
        <title>rRNA introns, odd ribosomes, and small enigmatic genomes across a large radiation of phyla.</title>
        <authorList>
            <person name="Brown C.T."/>
            <person name="Hug L.A."/>
            <person name="Thomas B.C."/>
            <person name="Sharon I."/>
            <person name="Castelle C.J."/>
            <person name="Singh A."/>
            <person name="Wilkins M.J."/>
            <person name="Williams K.H."/>
            <person name="Banfield J.F."/>
        </authorList>
    </citation>
    <scope>NUCLEOTIDE SEQUENCE [LARGE SCALE GENOMIC DNA]</scope>
</reference>
<dbReference type="EMBL" id="LCHM01000003">
    <property type="protein sequence ID" value="KKT38960.1"/>
    <property type="molecule type" value="Genomic_DNA"/>
</dbReference>
<comment type="caution">
    <text evidence="2">The sequence shown here is derived from an EMBL/GenBank/DDBJ whole genome shotgun (WGS) entry which is preliminary data.</text>
</comment>
<dbReference type="Proteomes" id="UP000034617">
    <property type="component" value="Unassembled WGS sequence"/>
</dbReference>
<evidence type="ECO:0000313" key="3">
    <source>
        <dbReference type="Proteomes" id="UP000034617"/>
    </source>
</evidence>
<gene>
    <name evidence="2" type="ORF">UW22_C0003G0002</name>
</gene>
<accession>A0A0G1GWC2</accession>
<feature type="transmembrane region" description="Helical" evidence="1">
    <location>
        <begin position="38"/>
        <end position="62"/>
    </location>
</feature>
<protein>
    <submittedName>
        <fullName evidence="2">Uncharacterized protein</fullName>
    </submittedName>
</protein>